<evidence type="ECO:0000313" key="1">
    <source>
        <dbReference type="EMBL" id="GFR77661.1"/>
    </source>
</evidence>
<protein>
    <submittedName>
        <fullName evidence="1">Uncharacterized protein</fullName>
    </submittedName>
</protein>
<reference evidence="1 2" key="1">
    <citation type="journal article" date="2021" name="Elife">
        <title>Chloroplast acquisition without the gene transfer in kleptoplastic sea slugs, Plakobranchus ocellatus.</title>
        <authorList>
            <person name="Maeda T."/>
            <person name="Takahashi S."/>
            <person name="Yoshida T."/>
            <person name="Shimamura S."/>
            <person name="Takaki Y."/>
            <person name="Nagai Y."/>
            <person name="Toyoda A."/>
            <person name="Suzuki Y."/>
            <person name="Arimoto A."/>
            <person name="Ishii H."/>
            <person name="Satoh N."/>
            <person name="Nishiyama T."/>
            <person name="Hasebe M."/>
            <person name="Maruyama T."/>
            <person name="Minagawa J."/>
            <person name="Obokata J."/>
            <person name="Shigenobu S."/>
        </authorList>
    </citation>
    <scope>NUCLEOTIDE SEQUENCE [LARGE SCALE GENOMIC DNA]</scope>
</reference>
<sequence>IRSLIKRKWHQYRLMTSSTARKNTGFTSSTYVDGYSVVDTTRDTTKITRDDAVMTAAGSGGSAHANNTNNSCKNIASKTVIHCNNWCFVNLVLRATR</sequence>
<dbReference type="AlphaFoldDB" id="A0AAV4FZ63"/>
<name>A0AAV4FZ63_9GAST</name>
<organism evidence="1 2">
    <name type="scientific">Elysia marginata</name>
    <dbReference type="NCBI Taxonomy" id="1093978"/>
    <lineage>
        <taxon>Eukaryota</taxon>
        <taxon>Metazoa</taxon>
        <taxon>Spiralia</taxon>
        <taxon>Lophotrochozoa</taxon>
        <taxon>Mollusca</taxon>
        <taxon>Gastropoda</taxon>
        <taxon>Heterobranchia</taxon>
        <taxon>Euthyneura</taxon>
        <taxon>Panpulmonata</taxon>
        <taxon>Sacoglossa</taxon>
        <taxon>Placobranchoidea</taxon>
        <taxon>Plakobranchidae</taxon>
        <taxon>Elysia</taxon>
    </lineage>
</organism>
<feature type="non-terminal residue" evidence="1">
    <location>
        <position position="1"/>
    </location>
</feature>
<gene>
    <name evidence="1" type="ORF">ElyMa_002243300</name>
</gene>
<keyword evidence="2" id="KW-1185">Reference proteome</keyword>
<accession>A0AAV4FZ63</accession>
<proteinExistence type="predicted"/>
<dbReference type="EMBL" id="BMAT01004651">
    <property type="protein sequence ID" value="GFR77661.1"/>
    <property type="molecule type" value="Genomic_DNA"/>
</dbReference>
<evidence type="ECO:0000313" key="2">
    <source>
        <dbReference type="Proteomes" id="UP000762676"/>
    </source>
</evidence>
<dbReference type="Proteomes" id="UP000762676">
    <property type="component" value="Unassembled WGS sequence"/>
</dbReference>
<comment type="caution">
    <text evidence="1">The sequence shown here is derived from an EMBL/GenBank/DDBJ whole genome shotgun (WGS) entry which is preliminary data.</text>
</comment>